<dbReference type="SUPFAM" id="SSF52096">
    <property type="entry name" value="ClpP/crotonase"/>
    <property type="match status" value="1"/>
</dbReference>
<protein>
    <recommendedName>
        <fullName evidence="7">Enoyl-CoA hydratase</fullName>
    </recommendedName>
</protein>
<dbReference type="Gene3D" id="1.20.58.1300">
    <property type="match status" value="1"/>
</dbReference>
<feature type="compositionally biased region" description="Basic and acidic residues" evidence="4">
    <location>
        <begin position="1"/>
        <end position="10"/>
    </location>
</feature>
<dbReference type="AlphaFoldDB" id="A0A917QYC5"/>
<dbReference type="EMBL" id="BMNT01000009">
    <property type="protein sequence ID" value="GGK78127.1"/>
    <property type="molecule type" value="Genomic_DNA"/>
</dbReference>
<organism evidence="5 6">
    <name type="scientific">Sphaerisporangium melleum</name>
    <dbReference type="NCBI Taxonomy" id="321316"/>
    <lineage>
        <taxon>Bacteria</taxon>
        <taxon>Bacillati</taxon>
        <taxon>Actinomycetota</taxon>
        <taxon>Actinomycetes</taxon>
        <taxon>Streptosporangiales</taxon>
        <taxon>Streptosporangiaceae</taxon>
        <taxon>Sphaerisporangium</taxon>
    </lineage>
</organism>
<dbReference type="InterPro" id="IPR029045">
    <property type="entry name" value="ClpP/crotonase-like_dom_sf"/>
</dbReference>
<dbReference type="Proteomes" id="UP000645217">
    <property type="component" value="Unassembled WGS sequence"/>
</dbReference>
<dbReference type="Pfam" id="PF00378">
    <property type="entry name" value="ECH_1"/>
    <property type="match status" value="1"/>
</dbReference>
<accession>A0A917QYC5</accession>
<evidence type="ECO:0000256" key="3">
    <source>
        <dbReference type="ARBA" id="ARBA00023239"/>
    </source>
</evidence>
<feature type="region of interest" description="Disordered" evidence="4">
    <location>
        <begin position="1"/>
        <end position="39"/>
    </location>
</feature>
<dbReference type="Gene3D" id="3.90.226.10">
    <property type="entry name" value="2-enoyl-CoA Hydratase, Chain A, domain 1"/>
    <property type="match status" value="1"/>
</dbReference>
<evidence type="ECO:0000256" key="2">
    <source>
        <dbReference type="ARBA" id="ARBA00023098"/>
    </source>
</evidence>
<gene>
    <name evidence="5" type="ORF">GCM10007964_21090</name>
</gene>
<name>A0A917QYC5_9ACTN</name>
<keyword evidence="3" id="KW-0456">Lyase</keyword>
<proteinExistence type="inferred from homology"/>
<evidence type="ECO:0000313" key="6">
    <source>
        <dbReference type="Proteomes" id="UP000645217"/>
    </source>
</evidence>
<keyword evidence="6" id="KW-1185">Reference proteome</keyword>
<dbReference type="InterPro" id="IPR001753">
    <property type="entry name" value="Enoyl-CoA_hydra/iso"/>
</dbReference>
<reference evidence="5" key="1">
    <citation type="journal article" date="2014" name="Int. J. Syst. Evol. Microbiol.">
        <title>Complete genome sequence of Corynebacterium casei LMG S-19264T (=DSM 44701T), isolated from a smear-ripened cheese.</title>
        <authorList>
            <consortium name="US DOE Joint Genome Institute (JGI-PGF)"/>
            <person name="Walter F."/>
            <person name="Albersmeier A."/>
            <person name="Kalinowski J."/>
            <person name="Ruckert C."/>
        </authorList>
    </citation>
    <scope>NUCLEOTIDE SEQUENCE</scope>
    <source>
        <strain evidence="5">JCM 13064</strain>
    </source>
</reference>
<dbReference type="GO" id="GO:0006635">
    <property type="term" value="P:fatty acid beta-oxidation"/>
    <property type="evidence" value="ECO:0007669"/>
    <property type="project" value="TreeGrafter"/>
</dbReference>
<dbReference type="PANTHER" id="PTHR11941:SF169">
    <property type="entry name" value="(7AS)-7A-METHYL-1,5-DIOXO-2,3,5,6,7,7A-HEXAHYDRO-1H-INDENE-CARBOXYL-COA HYDROLASE"/>
    <property type="match status" value="1"/>
</dbReference>
<evidence type="ECO:0000256" key="4">
    <source>
        <dbReference type="SAM" id="MobiDB-lite"/>
    </source>
</evidence>
<dbReference type="PANTHER" id="PTHR11941">
    <property type="entry name" value="ENOYL-COA HYDRATASE-RELATED"/>
    <property type="match status" value="1"/>
</dbReference>
<keyword evidence="2" id="KW-0443">Lipid metabolism</keyword>
<sequence>MAHPDTDRRPPQPKHATPAYRPGPLDRLPDAAPEMTGDPRLDWTRAAAHLAAAHALPAAMGDSDRAAVQRSCRAVRTRFLAAHAQSVYDELTDGRRRHLRLDELAYAAAERYPGLAPTREQIAADRARDQAGKHGWELDQGILFWAMFGAPEAGRHLLRAMLRPTRAATELAAEFAGSGKAELATVTLERRDGVGHITVRNERFLNAEDDAVVGDLETAVDLALLDDGVQVGVLRGGAMTHPRYAGRRVFNAGINLTHLYQGKISFLDFLLRREVGYLGKIVRGLDLPDAPYGHEKPWIGAVDTFAIGGGMQITLVLDWVVATDDAYFSLPAMREGIIPGAANLRLHRVLGTRHSRQAMFGDRRIEAAGPDGPLVCDEVVTPAGMDAAVDQAAARLRGPAAVANRRMLRLAEEPLDLFREYMSGYALEQSRLLYSPELIANLERMWIGRARRSA</sequence>
<comment type="similarity">
    <text evidence="1">Belongs to the enoyl-CoA hydratase/isomerase family.</text>
</comment>
<evidence type="ECO:0008006" key="7">
    <source>
        <dbReference type="Google" id="ProtNLM"/>
    </source>
</evidence>
<dbReference type="RefSeq" id="WP_229691018.1">
    <property type="nucleotide sequence ID" value="NZ_BMNT01000009.1"/>
</dbReference>
<evidence type="ECO:0000256" key="1">
    <source>
        <dbReference type="ARBA" id="ARBA00005254"/>
    </source>
</evidence>
<dbReference type="GO" id="GO:0016829">
    <property type="term" value="F:lyase activity"/>
    <property type="evidence" value="ECO:0007669"/>
    <property type="project" value="UniProtKB-KW"/>
</dbReference>
<dbReference type="CDD" id="cd06558">
    <property type="entry name" value="crotonase-like"/>
    <property type="match status" value="1"/>
</dbReference>
<evidence type="ECO:0000313" key="5">
    <source>
        <dbReference type="EMBL" id="GGK78127.1"/>
    </source>
</evidence>
<comment type="caution">
    <text evidence="5">The sequence shown here is derived from an EMBL/GenBank/DDBJ whole genome shotgun (WGS) entry which is preliminary data.</text>
</comment>
<reference evidence="5" key="2">
    <citation type="submission" date="2020-09" db="EMBL/GenBank/DDBJ databases">
        <authorList>
            <person name="Sun Q."/>
            <person name="Ohkuma M."/>
        </authorList>
    </citation>
    <scope>NUCLEOTIDE SEQUENCE</scope>
    <source>
        <strain evidence="5">JCM 13064</strain>
    </source>
</reference>